<feature type="compositionally biased region" description="Polar residues" evidence="15">
    <location>
        <begin position="249"/>
        <end position="261"/>
    </location>
</feature>
<dbReference type="GO" id="GO:0005634">
    <property type="term" value="C:nucleus"/>
    <property type="evidence" value="ECO:0007669"/>
    <property type="project" value="UniProtKB-SubCell"/>
</dbReference>
<dbReference type="InterPro" id="IPR019787">
    <property type="entry name" value="Znf_PHD-finger"/>
</dbReference>
<keyword evidence="6 14" id="KW-0863">Zinc-finger</keyword>
<protein>
    <recommendedName>
        <fullName evidence="4">[histone H3]-trimethyl-L-lysine(4) demethylase</fullName>
        <ecNumber evidence="4">1.14.11.67</ecNumber>
    </recommendedName>
</protein>
<feature type="domain" description="JmjN" evidence="18">
    <location>
        <begin position="25"/>
        <end position="66"/>
    </location>
</feature>
<evidence type="ECO:0000256" key="2">
    <source>
        <dbReference type="ARBA" id="ARBA00004123"/>
    </source>
</evidence>
<keyword evidence="9" id="KW-0223">Dioxygenase</keyword>
<keyword evidence="11" id="KW-0408">Iron</keyword>
<evidence type="ECO:0000259" key="17">
    <source>
        <dbReference type="PROSITE" id="PS51011"/>
    </source>
</evidence>
<evidence type="ECO:0000259" key="19">
    <source>
        <dbReference type="PROSITE" id="PS51184"/>
    </source>
</evidence>
<dbReference type="Pfam" id="PF21323">
    <property type="entry name" value="KDM5_C-hel"/>
    <property type="match status" value="1"/>
</dbReference>
<evidence type="ECO:0000313" key="20">
    <source>
        <dbReference type="EMBL" id="KAF6216931.1"/>
    </source>
</evidence>
<evidence type="ECO:0000313" key="21">
    <source>
        <dbReference type="Proteomes" id="UP000466442"/>
    </source>
</evidence>
<dbReference type="PROSITE" id="PS50016">
    <property type="entry name" value="ZF_PHD_2"/>
    <property type="match status" value="1"/>
</dbReference>
<dbReference type="InterPro" id="IPR036431">
    <property type="entry name" value="ARID_dom_sf"/>
</dbReference>
<dbReference type="SMART" id="SM00249">
    <property type="entry name" value="PHD"/>
    <property type="match status" value="1"/>
</dbReference>
<comment type="caution">
    <text evidence="20">The sequence shown here is derived from an EMBL/GenBank/DDBJ whole genome shotgun (WGS) entry which is preliminary data.</text>
</comment>
<dbReference type="EC" id="1.14.11.67" evidence="4"/>
<dbReference type="SUPFAM" id="SSF57903">
    <property type="entry name" value="FYVE/PHD zinc finger"/>
    <property type="match status" value="1"/>
</dbReference>
<dbReference type="InterPro" id="IPR011011">
    <property type="entry name" value="Znf_FYVE_PHD"/>
</dbReference>
<dbReference type="InterPro" id="IPR004198">
    <property type="entry name" value="Znf_C5HC2"/>
</dbReference>
<comment type="similarity">
    <text evidence="3">Belongs to the JARID1 histone demethylase family.</text>
</comment>
<feature type="region of interest" description="Disordered" evidence="15">
    <location>
        <begin position="196"/>
        <end position="284"/>
    </location>
</feature>
<dbReference type="PROSITE" id="PS51011">
    <property type="entry name" value="ARID"/>
    <property type="match status" value="1"/>
</dbReference>
<dbReference type="InterPro" id="IPR019786">
    <property type="entry name" value="Zinc_finger_PHD-type_CS"/>
</dbReference>
<comment type="catalytic activity">
    <reaction evidence="13">
        <text>N(6),N(6),N(6)-trimethyl-L-lysyl(4)-[histone H3] + 3 2-oxoglutarate + 3 O2 = L-lysyl(4)-[histone H3] + 3 formaldehyde + 3 succinate + 3 CO2</text>
        <dbReference type="Rhea" id="RHEA:60208"/>
        <dbReference type="Rhea" id="RHEA-COMP:15537"/>
        <dbReference type="Rhea" id="RHEA-COMP:15547"/>
        <dbReference type="ChEBI" id="CHEBI:15379"/>
        <dbReference type="ChEBI" id="CHEBI:16526"/>
        <dbReference type="ChEBI" id="CHEBI:16810"/>
        <dbReference type="ChEBI" id="CHEBI:16842"/>
        <dbReference type="ChEBI" id="CHEBI:29969"/>
        <dbReference type="ChEBI" id="CHEBI:30031"/>
        <dbReference type="ChEBI" id="CHEBI:61961"/>
        <dbReference type="EC" id="1.14.11.67"/>
    </reaction>
</comment>
<evidence type="ECO:0000256" key="9">
    <source>
        <dbReference type="ARBA" id="ARBA00022964"/>
    </source>
</evidence>
<dbReference type="InterPro" id="IPR001606">
    <property type="entry name" value="ARID_dom"/>
</dbReference>
<comment type="cofactor">
    <cofactor evidence="1">
        <name>Fe(2+)</name>
        <dbReference type="ChEBI" id="CHEBI:29033"/>
    </cofactor>
</comment>
<keyword evidence="12" id="KW-0539">Nucleus</keyword>
<dbReference type="PANTHER" id="PTHR10694">
    <property type="entry name" value="LYSINE-SPECIFIC DEMETHYLASE"/>
    <property type="match status" value="1"/>
</dbReference>
<evidence type="ECO:0000256" key="15">
    <source>
        <dbReference type="SAM" id="MobiDB-lite"/>
    </source>
</evidence>
<dbReference type="Pfam" id="PF01388">
    <property type="entry name" value="ARID"/>
    <property type="match status" value="1"/>
</dbReference>
<evidence type="ECO:0000256" key="4">
    <source>
        <dbReference type="ARBA" id="ARBA00012902"/>
    </source>
</evidence>
<evidence type="ECO:0000256" key="7">
    <source>
        <dbReference type="ARBA" id="ARBA00022833"/>
    </source>
</evidence>
<dbReference type="PANTHER" id="PTHR10694:SF33">
    <property type="entry name" value="LYSINE-SPECIFIC DEMETHYLASE 5"/>
    <property type="match status" value="1"/>
</dbReference>
<dbReference type="OrthoDB" id="1678912at2759"/>
<organism evidence="20 21">
    <name type="scientific">Apolygus lucorum</name>
    <name type="common">Small green plant bug</name>
    <name type="synonym">Lygocoris lucorum</name>
    <dbReference type="NCBI Taxonomy" id="248454"/>
    <lineage>
        <taxon>Eukaryota</taxon>
        <taxon>Metazoa</taxon>
        <taxon>Ecdysozoa</taxon>
        <taxon>Arthropoda</taxon>
        <taxon>Hexapoda</taxon>
        <taxon>Insecta</taxon>
        <taxon>Pterygota</taxon>
        <taxon>Neoptera</taxon>
        <taxon>Paraneoptera</taxon>
        <taxon>Hemiptera</taxon>
        <taxon>Heteroptera</taxon>
        <taxon>Panheteroptera</taxon>
        <taxon>Cimicomorpha</taxon>
        <taxon>Miridae</taxon>
        <taxon>Mirini</taxon>
        <taxon>Apolygus</taxon>
    </lineage>
</organism>
<dbReference type="InterPro" id="IPR003349">
    <property type="entry name" value="JmjN"/>
</dbReference>
<evidence type="ECO:0000259" key="18">
    <source>
        <dbReference type="PROSITE" id="PS51183"/>
    </source>
</evidence>
<comment type="subcellular location">
    <subcellularLocation>
        <location evidence="2">Nucleus</location>
    </subcellularLocation>
</comment>
<dbReference type="GO" id="GO:0034647">
    <property type="term" value="F:histone H3K4me/H3K4me2/H3K4me3 demethylase activity"/>
    <property type="evidence" value="ECO:0007669"/>
    <property type="project" value="UniProtKB-EC"/>
</dbReference>
<reference evidence="20" key="1">
    <citation type="journal article" date="2021" name="Mol. Ecol. Resour.">
        <title>Apolygus lucorum genome provides insights into omnivorousness and mesophyll feeding.</title>
        <authorList>
            <person name="Liu Y."/>
            <person name="Liu H."/>
            <person name="Wang H."/>
            <person name="Huang T."/>
            <person name="Liu B."/>
            <person name="Yang B."/>
            <person name="Yin L."/>
            <person name="Li B."/>
            <person name="Zhang Y."/>
            <person name="Zhang S."/>
            <person name="Jiang F."/>
            <person name="Zhang X."/>
            <person name="Ren Y."/>
            <person name="Wang B."/>
            <person name="Wang S."/>
            <person name="Lu Y."/>
            <person name="Wu K."/>
            <person name="Fan W."/>
            <person name="Wang G."/>
        </authorList>
    </citation>
    <scope>NUCLEOTIDE SEQUENCE</scope>
    <source>
        <strain evidence="20">12Hb</strain>
    </source>
</reference>
<evidence type="ECO:0000259" key="16">
    <source>
        <dbReference type="PROSITE" id="PS50016"/>
    </source>
</evidence>
<dbReference type="FunFam" id="1.10.150.60:FF:000016">
    <property type="entry name" value="Putative Lysine-specific demethylase 5B"/>
    <property type="match status" value="1"/>
</dbReference>
<dbReference type="InterPro" id="IPR048615">
    <property type="entry name" value="KDM5_C-hel"/>
</dbReference>
<sequence length="779" mass="89201">MAWGSKHNISYESLEEFSFVRPKEAPVYRPSKEEFEDPLEFINRIRPEAEEYGICKIIPPPDWHPPFAVEIEQFRFTPRIQKINELEAHTRIKLNFLDQIAKFWELQGSPLKLPSVEKRILDFYTLHQLVQREGGAHGVTRGKKWGKIAMQMGLSKDNRGSATTLRSHYEKILLPYDIFLSLQDAKNGRVDEEVKADVKEESEAIPKVSTSKCRKRQANDTANGSMGESESEEEDPSNCRRTRIRKTCLNVSQPQPTTQSYSRRRTERDKLRTPTKQTAVAKEEETTEDPLAKYVCHTCLRGDSEEAMLLCDGCDDSYHTFCLKPPLTSIPKGDWRCPKCIAEVVAKPSDPFGFRTSKSEYSLRRFGEKADQFKSDYFNMPVHKVPSDLVEKEFWRIVSSFDEDVTVEYGADLHTVDHGSGFPTHESINEDCMNPDILDYVNSKWNLNNMPVLGGSVLSHITANISGMKVPWMYVGMCFATFCWHNEDHWSYSINYLHWGESKTWYGVPGSRANDFETTMKQAAPELFSSQPDLLHQLTTIMNPNVLMEAGVPVCRTDQEAGEFVITFPRAYHAGFNQGYNFAEAVNFAPADWLKMGRECIAHYATLHRYCVFSHDELTCKMAGEAEELGPRVAIATYRDMLSMVKAERDLRKSLLYLGVCDAEREAFELVPDDGRLCSFCKTTCFLSAVTCACNPTILYCLNHIKQFSCQCPPDKKILRYRYTMDDLEFLLHKIRFRVKALTEVKEYASVDMDIINDHQHKTPVQEQGTFFLLCSTAS</sequence>
<dbReference type="SUPFAM" id="SSF51197">
    <property type="entry name" value="Clavaminate synthase-like"/>
    <property type="match status" value="1"/>
</dbReference>
<dbReference type="AlphaFoldDB" id="A0A8S9Y8Y1"/>
<evidence type="ECO:0000256" key="12">
    <source>
        <dbReference type="ARBA" id="ARBA00023242"/>
    </source>
</evidence>
<dbReference type="EMBL" id="WIXP02000001">
    <property type="protein sequence ID" value="KAF6216931.1"/>
    <property type="molecule type" value="Genomic_DNA"/>
</dbReference>
<dbReference type="SMART" id="SM00501">
    <property type="entry name" value="BRIGHT"/>
    <property type="match status" value="1"/>
</dbReference>
<gene>
    <name evidence="20" type="ORF">GE061_001282</name>
</gene>
<dbReference type="Proteomes" id="UP000466442">
    <property type="component" value="Linkage Group LG1"/>
</dbReference>
<dbReference type="PROSITE" id="PS51183">
    <property type="entry name" value="JMJN"/>
    <property type="match status" value="1"/>
</dbReference>
<evidence type="ECO:0000256" key="1">
    <source>
        <dbReference type="ARBA" id="ARBA00001954"/>
    </source>
</evidence>
<dbReference type="Pfam" id="PF02375">
    <property type="entry name" value="JmjN"/>
    <property type="match status" value="1"/>
</dbReference>
<dbReference type="Gene3D" id="1.10.150.60">
    <property type="entry name" value="ARID DNA-binding domain"/>
    <property type="match status" value="1"/>
</dbReference>
<dbReference type="Gene3D" id="2.60.120.650">
    <property type="entry name" value="Cupin"/>
    <property type="match status" value="1"/>
</dbReference>
<dbReference type="GO" id="GO:0008270">
    <property type="term" value="F:zinc ion binding"/>
    <property type="evidence" value="ECO:0007669"/>
    <property type="project" value="UniProtKB-KW"/>
</dbReference>
<dbReference type="InterPro" id="IPR001965">
    <property type="entry name" value="Znf_PHD"/>
</dbReference>
<accession>A0A8S9Y8Y1</accession>
<dbReference type="Pfam" id="PF02928">
    <property type="entry name" value="zf-C5HC2"/>
    <property type="match status" value="1"/>
</dbReference>
<evidence type="ECO:0000256" key="6">
    <source>
        <dbReference type="ARBA" id="ARBA00022771"/>
    </source>
</evidence>
<dbReference type="SMART" id="SM00545">
    <property type="entry name" value="JmjN"/>
    <property type="match status" value="1"/>
</dbReference>
<feature type="domain" description="JmjC" evidence="19">
    <location>
        <begin position="439"/>
        <end position="605"/>
    </location>
</feature>
<proteinExistence type="inferred from homology"/>
<dbReference type="GO" id="GO:0000785">
    <property type="term" value="C:chromatin"/>
    <property type="evidence" value="ECO:0007669"/>
    <property type="project" value="TreeGrafter"/>
</dbReference>
<dbReference type="SUPFAM" id="SSF46774">
    <property type="entry name" value="ARID-like"/>
    <property type="match status" value="1"/>
</dbReference>
<dbReference type="PROSITE" id="PS51184">
    <property type="entry name" value="JMJC"/>
    <property type="match status" value="1"/>
</dbReference>
<evidence type="ECO:0000256" key="14">
    <source>
        <dbReference type="PROSITE-ProRule" id="PRU00146"/>
    </source>
</evidence>
<evidence type="ECO:0000256" key="13">
    <source>
        <dbReference type="ARBA" id="ARBA00048734"/>
    </source>
</evidence>
<evidence type="ECO:0000256" key="5">
    <source>
        <dbReference type="ARBA" id="ARBA00022723"/>
    </source>
</evidence>
<feature type="domain" description="PHD-type" evidence="16">
    <location>
        <begin position="293"/>
        <end position="343"/>
    </location>
</feature>
<keyword evidence="10" id="KW-0560">Oxidoreductase</keyword>
<evidence type="ECO:0000256" key="3">
    <source>
        <dbReference type="ARBA" id="ARBA00006801"/>
    </source>
</evidence>
<dbReference type="Pfam" id="PF02373">
    <property type="entry name" value="JmjC"/>
    <property type="match status" value="1"/>
</dbReference>
<keyword evidence="5" id="KW-0479">Metal-binding</keyword>
<keyword evidence="21" id="KW-1185">Reference proteome</keyword>
<evidence type="ECO:0000256" key="8">
    <source>
        <dbReference type="ARBA" id="ARBA00022853"/>
    </source>
</evidence>
<dbReference type="SMART" id="SM00558">
    <property type="entry name" value="JmjC"/>
    <property type="match status" value="1"/>
</dbReference>
<evidence type="ECO:0000256" key="10">
    <source>
        <dbReference type="ARBA" id="ARBA00023002"/>
    </source>
</evidence>
<keyword evidence="8" id="KW-0156">Chromatin regulator</keyword>
<evidence type="ECO:0000256" key="11">
    <source>
        <dbReference type="ARBA" id="ARBA00023004"/>
    </source>
</evidence>
<dbReference type="InterPro" id="IPR013083">
    <property type="entry name" value="Znf_RING/FYVE/PHD"/>
</dbReference>
<dbReference type="Gene3D" id="3.30.40.10">
    <property type="entry name" value="Zinc/RING finger domain, C3HC4 (zinc finger)"/>
    <property type="match status" value="1"/>
</dbReference>
<dbReference type="SMART" id="SM01014">
    <property type="entry name" value="ARID"/>
    <property type="match status" value="1"/>
</dbReference>
<dbReference type="GO" id="GO:0003677">
    <property type="term" value="F:DNA binding"/>
    <property type="evidence" value="ECO:0007669"/>
    <property type="project" value="InterPro"/>
</dbReference>
<dbReference type="Pfam" id="PF00628">
    <property type="entry name" value="PHD"/>
    <property type="match status" value="1"/>
</dbReference>
<dbReference type="GO" id="GO:0006355">
    <property type="term" value="P:regulation of DNA-templated transcription"/>
    <property type="evidence" value="ECO:0007669"/>
    <property type="project" value="TreeGrafter"/>
</dbReference>
<name>A0A8S9Y8Y1_APOLU</name>
<feature type="domain" description="ARID" evidence="17">
    <location>
        <begin position="90"/>
        <end position="181"/>
    </location>
</feature>
<dbReference type="InterPro" id="IPR003347">
    <property type="entry name" value="JmjC_dom"/>
</dbReference>
<keyword evidence="7" id="KW-0862">Zinc</keyword>
<dbReference type="PROSITE" id="PS01359">
    <property type="entry name" value="ZF_PHD_1"/>
    <property type="match status" value="1"/>
</dbReference>
<dbReference type="CDD" id="cd15605">
    <property type="entry name" value="PHD1_Lid_like"/>
    <property type="match status" value="1"/>
</dbReference>